<dbReference type="InterPro" id="IPR017348">
    <property type="entry name" value="PIM1/2/3"/>
</dbReference>
<evidence type="ECO:0000259" key="7">
    <source>
        <dbReference type="PROSITE" id="PS50011"/>
    </source>
</evidence>
<keyword evidence="9" id="KW-1185">Reference proteome</keyword>
<dbReference type="PANTHER" id="PTHR24346:SF72">
    <property type="entry name" value="CAMK PROTEIN KINASE"/>
    <property type="match status" value="1"/>
</dbReference>
<evidence type="ECO:0000256" key="2">
    <source>
        <dbReference type="ARBA" id="ARBA00022840"/>
    </source>
</evidence>
<dbReference type="PANTHER" id="PTHR24346">
    <property type="entry name" value="MAP/MICROTUBULE AFFINITY-REGULATING KINASE"/>
    <property type="match status" value="1"/>
</dbReference>
<reference evidence="8 9" key="1">
    <citation type="journal article" date="2018" name="Mol. Biol. Evol.">
        <title>Broad Genomic Sampling Reveals a Smut Pathogenic Ancestry of the Fungal Clade Ustilaginomycotina.</title>
        <authorList>
            <person name="Kijpornyongpan T."/>
            <person name="Mondo S.J."/>
            <person name="Barry K."/>
            <person name="Sandor L."/>
            <person name="Lee J."/>
            <person name="Lipzen A."/>
            <person name="Pangilinan J."/>
            <person name="LaButti K."/>
            <person name="Hainaut M."/>
            <person name="Henrissat B."/>
            <person name="Grigoriev I.V."/>
            <person name="Spatafora J.W."/>
            <person name="Aime M.C."/>
        </authorList>
    </citation>
    <scope>NUCLEOTIDE SEQUENCE [LARGE SCALE GENOMIC DNA]</scope>
    <source>
        <strain evidence="8 9">MCA 3882</strain>
    </source>
</reference>
<dbReference type="InParanoid" id="A0A316V0Y9"/>
<keyword evidence="6" id="KW-0723">Serine/threonine-protein kinase</keyword>
<dbReference type="EMBL" id="KZ819617">
    <property type="protein sequence ID" value="PWN31217.1"/>
    <property type="molecule type" value="Genomic_DNA"/>
</dbReference>
<feature type="active site" description="Proton acceptor" evidence="3">
    <location>
        <position position="179"/>
    </location>
</feature>
<dbReference type="Pfam" id="PF00069">
    <property type="entry name" value="Pkinase"/>
    <property type="match status" value="2"/>
</dbReference>
<dbReference type="InterPro" id="IPR008271">
    <property type="entry name" value="Ser/Thr_kinase_AS"/>
</dbReference>
<dbReference type="InterPro" id="IPR000719">
    <property type="entry name" value="Prot_kinase_dom"/>
</dbReference>
<dbReference type="PIRSF" id="PIRSF037993">
    <property type="entry name" value="STPK_Pim-1"/>
    <property type="match status" value="1"/>
</dbReference>
<organism evidence="8 9">
    <name type="scientific">Meira miltonrushii</name>
    <dbReference type="NCBI Taxonomy" id="1280837"/>
    <lineage>
        <taxon>Eukaryota</taxon>
        <taxon>Fungi</taxon>
        <taxon>Dikarya</taxon>
        <taxon>Basidiomycota</taxon>
        <taxon>Ustilaginomycotina</taxon>
        <taxon>Exobasidiomycetes</taxon>
        <taxon>Exobasidiales</taxon>
        <taxon>Brachybasidiaceae</taxon>
        <taxon>Meira</taxon>
    </lineage>
</organism>
<feature type="binding site" evidence="4">
    <location>
        <position position="90"/>
    </location>
    <ligand>
        <name>ATP</name>
        <dbReference type="ChEBI" id="CHEBI:30616"/>
    </ligand>
</feature>
<feature type="binding site" evidence="4">
    <location>
        <position position="140"/>
    </location>
    <ligand>
        <name>ATP</name>
        <dbReference type="ChEBI" id="CHEBI:30616"/>
    </ligand>
</feature>
<keyword evidence="2 4" id="KW-0067">ATP-binding</keyword>
<proteinExistence type="inferred from homology"/>
<dbReference type="GO" id="GO:0035556">
    <property type="term" value="P:intracellular signal transduction"/>
    <property type="evidence" value="ECO:0007669"/>
    <property type="project" value="TreeGrafter"/>
</dbReference>
<dbReference type="PROSITE" id="PS00107">
    <property type="entry name" value="PROTEIN_KINASE_ATP"/>
    <property type="match status" value="1"/>
</dbReference>
<dbReference type="GO" id="GO:0004674">
    <property type="term" value="F:protein serine/threonine kinase activity"/>
    <property type="evidence" value="ECO:0007669"/>
    <property type="project" value="UniProtKB-KW"/>
</dbReference>
<evidence type="ECO:0000313" key="8">
    <source>
        <dbReference type="EMBL" id="PWN31217.1"/>
    </source>
</evidence>
<dbReference type="Gene3D" id="3.30.200.20">
    <property type="entry name" value="Phosphorylase Kinase, domain 1"/>
    <property type="match status" value="1"/>
</dbReference>
<feature type="domain" description="Protein kinase" evidence="7">
    <location>
        <begin position="7"/>
        <end position="306"/>
    </location>
</feature>
<evidence type="ECO:0000313" key="9">
    <source>
        <dbReference type="Proteomes" id="UP000245771"/>
    </source>
</evidence>
<dbReference type="AlphaFoldDB" id="A0A316V0Y9"/>
<gene>
    <name evidence="8" type="ORF">FA14DRAFT_128532</name>
</gene>
<accession>A0A316V0Y9</accession>
<keyword evidence="8" id="KW-0418">Kinase</keyword>
<evidence type="ECO:0000256" key="5">
    <source>
        <dbReference type="PROSITE-ProRule" id="PRU10141"/>
    </source>
</evidence>
<evidence type="ECO:0000256" key="6">
    <source>
        <dbReference type="RuleBase" id="RU000304"/>
    </source>
</evidence>
<protein>
    <submittedName>
        <fullName evidence="8">Kinase-like protein</fullName>
    </submittedName>
</protein>
<name>A0A316V0Y9_9BASI</name>
<dbReference type="Proteomes" id="UP000245771">
    <property type="component" value="Unassembled WGS sequence"/>
</dbReference>
<dbReference type="Gene3D" id="1.10.510.10">
    <property type="entry name" value="Transferase(Phosphotransferase) domain 1"/>
    <property type="match status" value="1"/>
</dbReference>
<evidence type="ECO:0000256" key="4">
    <source>
        <dbReference type="PIRSR" id="PIRSR037993-2"/>
    </source>
</evidence>
<dbReference type="GO" id="GO:0005524">
    <property type="term" value="F:ATP binding"/>
    <property type="evidence" value="ECO:0007669"/>
    <property type="project" value="UniProtKB-UniRule"/>
</dbReference>
<dbReference type="GO" id="GO:0043066">
    <property type="term" value="P:negative regulation of apoptotic process"/>
    <property type="evidence" value="ECO:0007669"/>
    <property type="project" value="InterPro"/>
</dbReference>
<dbReference type="STRING" id="1280837.A0A316V0Y9"/>
<evidence type="ECO:0000256" key="3">
    <source>
        <dbReference type="PIRSR" id="PIRSR037993-1"/>
    </source>
</evidence>
<dbReference type="SMART" id="SM00220">
    <property type="entry name" value="S_TKc"/>
    <property type="match status" value="1"/>
</dbReference>
<evidence type="ECO:0000256" key="1">
    <source>
        <dbReference type="ARBA" id="ARBA00022741"/>
    </source>
</evidence>
<dbReference type="GeneID" id="37018649"/>
<dbReference type="InterPro" id="IPR017441">
    <property type="entry name" value="Protein_kinase_ATP_BS"/>
</dbReference>
<dbReference type="GO" id="GO:0045719">
    <property type="term" value="P:negative regulation of glycogen biosynthetic process"/>
    <property type="evidence" value="ECO:0007669"/>
    <property type="project" value="TreeGrafter"/>
</dbReference>
<dbReference type="PROSITE" id="PS00108">
    <property type="entry name" value="PROTEIN_KINASE_ST"/>
    <property type="match status" value="1"/>
</dbReference>
<dbReference type="GO" id="GO:0005829">
    <property type="term" value="C:cytosol"/>
    <property type="evidence" value="ECO:0007669"/>
    <property type="project" value="TreeGrafter"/>
</dbReference>
<dbReference type="OrthoDB" id="10252171at2759"/>
<dbReference type="RefSeq" id="XP_025351519.1">
    <property type="nucleotide sequence ID" value="XM_025496868.1"/>
</dbReference>
<dbReference type="SUPFAM" id="SSF56112">
    <property type="entry name" value="Protein kinase-like (PK-like)"/>
    <property type="match status" value="1"/>
</dbReference>
<feature type="binding site" evidence="4 5">
    <location>
        <position position="36"/>
    </location>
    <ligand>
        <name>ATP</name>
        <dbReference type="ChEBI" id="CHEBI:30616"/>
    </ligand>
</feature>
<dbReference type="InterPro" id="IPR011009">
    <property type="entry name" value="Kinase-like_dom_sf"/>
</dbReference>
<sequence length="311" mass="35774">MSLLGKYKLGNIIGTGGFAFVMSAARIKDGLKVAIKFIQKRKVSKNGWVNNERLGKIPKEAFILQKVDSPFIIKFIDLVSDEKYFYLITEHHRPTILLPMQSETCLYQQIETNINEKKLTSQTITLAKSIPQYRKGISSDLYDCLETQTCLQENTARWVFAQIVEGVYDLNKQGIYHRDIKDENCVIDQDFNVKLIDFGSAIILTETEKNSLFKKFYGTIPFASSEILKGELYRIPEAEVWSLGVLLYIILNGTLPFTNTQMAIDGMISEPRFVYSDEISKLITRCLQTSTEERATLEEIRQHPWVKRAWF</sequence>
<keyword evidence="8" id="KW-0808">Transferase</keyword>
<keyword evidence="1 5" id="KW-0547">Nucleotide-binding</keyword>
<dbReference type="GO" id="GO:0005634">
    <property type="term" value="C:nucleus"/>
    <property type="evidence" value="ECO:0007669"/>
    <property type="project" value="TreeGrafter"/>
</dbReference>
<comment type="similarity">
    <text evidence="6">Belongs to the protein kinase superfamily.</text>
</comment>
<dbReference type="PROSITE" id="PS50011">
    <property type="entry name" value="PROTEIN_KINASE_DOM"/>
    <property type="match status" value="1"/>
</dbReference>